<dbReference type="InterPro" id="IPR005758">
    <property type="entry name" value="UDP-N-AcMur_Ala_ligase_MurC"/>
</dbReference>
<dbReference type="PANTHER" id="PTHR43445">
    <property type="entry name" value="UDP-N-ACETYLMURAMATE--L-ALANINE LIGASE-RELATED"/>
    <property type="match status" value="1"/>
</dbReference>
<evidence type="ECO:0000256" key="11">
    <source>
        <dbReference type="ARBA" id="ARBA00023306"/>
    </source>
</evidence>
<dbReference type="GO" id="GO:0008763">
    <property type="term" value="F:UDP-N-acetylmuramate-L-alanine ligase activity"/>
    <property type="evidence" value="ECO:0007669"/>
    <property type="project" value="UniProtKB-UniRule"/>
</dbReference>
<dbReference type="GO" id="GO:0051301">
    <property type="term" value="P:cell division"/>
    <property type="evidence" value="ECO:0007669"/>
    <property type="project" value="UniProtKB-KW"/>
</dbReference>
<dbReference type="Pfam" id="PF01225">
    <property type="entry name" value="Mur_ligase"/>
    <property type="match status" value="1"/>
</dbReference>
<evidence type="ECO:0000256" key="2">
    <source>
        <dbReference type="ARBA" id="ARBA00004752"/>
    </source>
</evidence>
<reference evidence="20 21" key="1">
    <citation type="journal article" date="2015" name="Genome Announc.">
        <title>Expanding the biotechnology potential of lactobacilli through comparative genomics of 213 strains and associated genera.</title>
        <authorList>
            <person name="Sun Z."/>
            <person name="Harris H.M."/>
            <person name="McCann A."/>
            <person name="Guo C."/>
            <person name="Argimon S."/>
            <person name="Zhang W."/>
            <person name="Yang X."/>
            <person name="Jeffery I.B."/>
            <person name="Cooney J.C."/>
            <person name="Kagawa T.F."/>
            <person name="Liu W."/>
            <person name="Song Y."/>
            <person name="Salvetti E."/>
            <person name="Wrobel A."/>
            <person name="Rasinkangas P."/>
            <person name="Parkhill J."/>
            <person name="Rea M.C."/>
            <person name="O'Sullivan O."/>
            <person name="Ritari J."/>
            <person name="Douillard F.P."/>
            <person name="Paul Ross R."/>
            <person name="Yang R."/>
            <person name="Briner A.E."/>
            <person name="Felis G.E."/>
            <person name="de Vos W.M."/>
            <person name="Barrangou R."/>
            <person name="Klaenhammer T.R."/>
            <person name="Caufield P.W."/>
            <person name="Cui Y."/>
            <person name="Zhang H."/>
            <person name="O'Toole P.W."/>
        </authorList>
    </citation>
    <scope>NUCLEOTIDE SEQUENCE [LARGE SCALE GENOMIC DNA]</scope>
    <source>
        <strain evidence="18 21">ATCC BAA-66</strain>
        <strain evidence="19 20">DSM 13344</strain>
    </source>
</reference>
<dbReference type="InterPro" id="IPR050061">
    <property type="entry name" value="MurCDEF_pg_biosynth"/>
</dbReference>
<dbReference type="EMBL" id="JQAZ01000001">
    <property type="protein sequence ID" value="KRN33725.1"/>
    <property type="molecule type" value="Genomic_DNA"/>
</dbReference>
<keyword evidence="12 14" id="KW-0961">Cell wall biogenesis/degradation</keyword>
<evidence type="ECO:0000256" key="3">
    <source>
        <dbReference type="ARBA" id="ARBA00012211"/>
    </source>
</evidence>
<dbReference type="Proteomes" id="UP000051645">
    <property type="component" value="Unassembled WGS sequence"/>
</dbReference>
<evidence type="ECO:0000256" key="14">
    <source>
        <dbReference type="HAMAP-Rule" id="MF_00046"/>
    </source>
</evidence>
<dbReference type="GO" id="GO:0008360">
    <property type="term" value="P:regulation of cell shape"/>
    <property type="evidence" value="ECO:0007669"/>
    <property type="project" value="UniProtKB-KW"/>
</dbReference>
<evidence type="ECO:0000256" key="8">
    <source>
        <dbReference type="ARBA" id="ARBA00022840"/>
    </source>
</evidence>
<dbReference type="GO" id="GO:0071555">
    <property type="term" value="P:cell wall organization"/>
    <property type="evidence" value="ECO:0007669"/>
    <property type="project" value="UniProtKB-KW"/>
</dbReference>
<evidence type="ECO:0000256" key="10">
    <source>
        <dbReference type="ARBA" id="ARBA00022984"/>
    </source>
</evidence>
<sequence length="445" mass="49483">MAEKELSKDKTYYFVGIKGSGMASLALLLHDLGYQVEGSDITQYTFTQKGLEDANIKIYPFNKDNLHAGLFVIAGNAFDDDQEEIKAARAMGLPVMRYHEFLGKFMQPYTSIGVAGTHGKTSTSGLLAHVLSGVAKTSYLIGDGSGKGVPNSRFFVFEADEYRRHFLAYHPDYMIMTNIDFDHPDYYKDIEDVYQAFETEANQTQKAVLAWGDDKNLRRLKADVPIYYYGTSDKDDFQAVNIERTTAGSSFDVMYKGESIGRYETPLYGKHGVLNSTAVIAVAYLEGIPSGEVARELRTFGGVKRRFAVSTVGDMTIIDDYAHHPTEIEATLDAARQKFPDKKIIAVFQPHTYSRTLAFLDGFTKALDKADEVYITPIFGSARESSGKVSAADLAKKIIPNKSKGVLHQDDLTSLLQEHNAVVVFMGAGDIQKYETAYKKALEQR</sequence>
<dbReference type="PANTHER" id="PTHR43445:SF3">
    <property type="entry name" value="UDP-N-ACETYLMURAMATE--L-ALANINE LIGASE"/>
    <property type="match status" value="1"/>
</dbReference>
<dbReference type="Gene3D" id="3.40.50.720">
    <property type="entry name" value="NAD(P)-binding Rossmann-like Domain"/>
    <property type="match status" value="1"/>
</dbReference>
<dbReference type="SUPFAM" id="SSF51984">
    <property type="entry name" value="MurCD N-terminal domain"/>
    <property type="match status" value="1"/>
</dbReference>
<evidence type="ECO:0000259" key="15">
    <source>
        <dbReference type="Pfam" id="PF01225"/>
    </source>
</evidence>
<keyword evidence="9 14" id="KW-0133">Cell shape</keyword>
<keyword evidence="11 14" id="KW-0131">Cell cycle</keyword>
<dbReference type="GO" id="GO:0009252">
    <property type="term" value="P:peptidoglycan biosynthetic process"/>
    <property type="evidence" value="ECO:0007669"/>
    <property type="project" value="UniProtKB-UniRule"/>
</dbReference>
<keyword evidence="8 14" id="KW-0067">ATP-binding</keyword>
<evidence type="ECO:0000313" key="19">
    <source>
        <dbReference type="EMBL" id="KRN33725.1"/>
    </source>
</evidence>
<evidence type="ECO:0000313" key="20">
    <source>
        <dbReference type="Proteomes" id="UP000051645"/>
    </source>
</evidence>
<name>A0A0R2FMF8_9LACO</name>
<dbReference type="InterPro" id="IPR036565">
    <property type="entry name" value="Mur-like_cat_sf"/>
</dbReference>
<evidence type="ECO:0000256" key="5">
    <source>
        <dbReference type="ARBA" id="ARBA00022598"/>
    </source>
</evidence>
<evidence type="ECO:0000259" key="17">
    <source>
        <dbReference type="Pfam" id="PF08245"/>
    </source>
</evidence>
<comment type="pathway">
    <text evidence="2 14">Cell wall biogenesis; peptidoglycan biosynthesis.</text>
</comment>
<evidence type="ECO:0000256" key="12">
    <source>
        <dbReference type="ARBA" id="ARBA00023316"/>
    </source>
</evidence>
<organism evidence="18 21">
    <name type="scientific">Lactobacillus selangorensis</name>
    <dbReference type="NCBI Taxonomy" id="81857"/>
    <lineage>
        <taxon>Bacteria</taxon>
        <taxon>Bacillati</taxon>
        <taxon>Bacillota</taxon>
        <taxon>Bacilli</taxon>
        <taxon>Lactobacillales</taxon>
        <taxon>Lactobacillaceae</taxon>
        <taxon>Lactobacillus</taxon>
    </lineage>
</organism>
<dbReference type="HAMAP" id="MF_00046">
    <property type="entry name" value="MurC"/>
    <property type="match status" value="1"/>
</dbReference>
<proteinExistence type="inferred from homology"/>
<dbReference type="InterPro" id="IPR000713">
    <property type="entry name" value="Mur_ligase_N"/>
</dbReference>
<dbReference type="EC" id="6.3.2.8" evidence="3 14"/>
<dbReference type="SUPFAM" id="SSF53623">
    <property type="entry name" value="MurD-like peptide ligases, catalytic domain"/>
    <property type="match status" value="1"/>
</dbReference>
<feature type="binding site" evidence="14">
    <location>
        <begin position="116"/>
        <end position="122"/>
    </location>
    <ligand>
        <name>ATP</name>
        <dbReference type="ChEBI" id="CHEBI:30616"/>
    </ligand>
</feature>
<evidence type="ECO:0000313" key="21">
    <source>
        <dbReference type="Proteomes" id="UP000051751"/>
    </source>
</evidence>
<protein>
    <recommendedName>
        <fullName evidence="3 14">UDP-N-acetylmuramate--L-alanine ligase</fullName>
        <ecNumber evidence="3 14">6.3.2.8</ecNumber>
    </recommendedName>
    <alternativeName>
        <fullName evidence="14">UDP-N-acetylmuramoyl-L-alanine synthetase</fullName>
    </alternativeName>
</protein>
<dbReference type="Pfam" id="PF08245">
    <property type="entry name" value="Mur_ligase_M"/>
    <property type="match status" value="1"/>
</dbReference>
<dbReference type="InterPro" id="IPR013221">
    <property type="entry name" value="Mur_ligase_cen"/>
</dbReference>
<dbReference type="GO" id="GO:0005524">
    <property type="term" value="F:ATP binding"/>
    <property type="evidence" value="ECO:0007669"/>
    <property type="project" value="UniProtKB-UniRule"/>
</dbReference>
<dbReference type="InterPro" id="IPR036615">
    <property type="entry name" value="Mur_ligase_C_dom_sf"/>
</dbReference>
<feature type="domain" description="Mur ligase N-terminal catalytic" evidence="15">
    <location>
        <begin position="12"/>
        <end position="109"/>
    </location>
</feature>
<evidence type="ECO:0000256" key="9">
    <source>
        <dbReference type="ARBA" id="ARBA00022960"/>
    </source>
</evidence>
<comment type="caution">
    <text evidence="18">The sequence shown here is derived from an EMBL/GenBank/DDBJ whole genome shotgun (WGS) entry which is preliminary data.</text>
</comment>
<feature type="domain" description="Mur ligase central" evidence="17">
    <location>
        <begin position="114"/>
        <end position="283"/>
    </location>
</feature>
<dbReference type="OrthoDB" id="9804126at2"/>
<keyword evidence="7 14" id="KW-0547">Nucleotide-binding</keyword>
<evidence type="ECO:0000259" key="16">
    <source>
        <dbReference type="Pfam" id="PF02875"/>
    </source>
</evidence>
<keyword evidence="4 14" id="KW-0963">Cytoplasm</keyword>
<keyword evidence="20" id="KW-1185">Reference proteome</keyword>
<evidence type="ECO:0000313" key="18">
    <source>
        <dbReference type="EMBL" id="KRN29746.1"/>
    </source>
</evidence>
<evidence type="ECO:0000256" key="13">
    <source>
        <dbReference type="ARBA" id="ARBA00047833"/>
    </source>
</evidence>
<dbReference type="NCBIfam" id="TIGR01082">
    <property type="entry name" value="murC"/>
    <property type="match status" value="1"/>
</dbReference>
<evidence type="ECO:0000256" key="1">
    <source>
        <dbReference type="ARBA" id="ARBA00004496"/>
    </source>
</evidence>
<evidence type="ECO:0000256" key="7">
    <source>
        <dbReference type="ARBA" id="ARBA00022741"/>
    </source>
</evidence>
<comment type="function">
    <text evidence="14">Cell wall formation.</text>
</comment>
<keyword evidence="6 14" id="KW-0132">Cell division</keyword>
<dbReference type="Gene3D" id="3.90.190.20">
    <property type="entry name" value="Mur ligase, C-terminal domain"/>
    <property type="match status" value="1"/>
</dbReference>
<dbReference type="SUPFAM" id="SSF53244">
    <property type="entry name" value="MurD-like peptide ligases, peptide-binding domain"/>
    <property type="match status" value="1"/>
</dbReference>
<keyword evidence="10 14" id="KW-0573">Peptidoglycan synthesis</keyword>
<evidence type="ECO:0000256" key="6">
    <source>
        <dbReference type="ARBA" id="ARBA00022618"/>
    </source>
</evidence>
<dbReference type="GO" id="GO:0005737">
    <property type="term" value="C:cytoplasm"/>
    <property type="evidence" value="ECO:0007669"/>
    <property type="project" value="UniProtKB-SubCell"/>
</dbReference>
<dbReference type="InterPro" id="IPR004101">
    <property type="entry name" value="Mur_ligase_C"/>
</dbReference>
<feature type="domain" description="Mur ligase C-terminal" evidence="16">
    <location>
        <begin position="305"/>
        <end position="429"/>
    </location>
</feature>
<dbReference type="RefSeq" id="WP_057768138.1">
    <property type="nucleotide sequence ID" value="NZ_JQAT01000001.1"/>
</dbReference>
<dbReference type="AlphaFoldDB" id="A0A0R2FMF8"/>
<dbReference type="Gene3D" id="3.40.1190.10">
    <property type="entry name" value="Mur-like, catalytic domain"/>
    <property type="match status" value="1"/>
</dbReference>
<dbReference type="STRING" id="81857.IV38_GL000634"/>
<keyword evidence="5 14" id="KW-0436">Ligase</keyword>
<comment type="subcellular location">
    <subcellularLocation>
        <location evidence="1 14">Cytoplasm</location>
    </subcellularLocation>
</comment>
<dbReference type="PATRIC" id="fig|81857.3.peg.641"/>
<comment type="similarity">
    <text evidence="14">Belongs to the MurCDEF family.</text>
</comment>
<dbReference type="Proteomes" id="UP000051751">
    <property type="component" value="Unassembled WGS sequence"/>
</dbReference>
<accession>A0A0R2FMF8</accession>
<evidence type="ECO:0000256" key="4">
    <source>
        <dbReference type="ARBA" id="ARBA00022490"/>
    </source>
</evidence>
<dbReference type="EMBL" id="JQAT01000001">
    <property type="protein sequence ID" value="KRN29746.1"/>
    <property type="molecule type" value="Genomic_DNA"/>
</dbReference>
<comment type="catalytic activity">
    <reaction evidence="13 14">
        <text>UDP-N-acetyl-alpha-D-muramate + L-alanine + ATP = UDP-N-acetyl-alpha-D-muramoyl-L-alanine + ADP + phosphate + H(+)</text>
        <dbReference type="Rhea" id="RHEA:23372"/>
        <dbReference type="ChEBI" id="CHEBI:15378"/>
        <dbReference type="ChEBI" id="CHEBI:30616"/>
        <dbReference type="ChEBI" id="CHEBI:43474"/>
        <dbReference type="ChEBI" id="CHEBI:57972"/>
        <dbReference type="ChEBI" id="CHEBI:70757"/>
        <dbReference type="ChEBI" id="CHEBI:83898"/>
        <dbReference type="ChEBI" id="CHEBI:456216"/>
        <dbReference type="EC" id="6.3.2.8"/>
    </reaction>
</comment>
<dbReference type="Pfam" id="PF02875">
    <property type="entry name" value="Mur_ligase_C"/>
    <property type="match status" value="1"/>
</dbReference>
<dbReference type="UniPathway" id="UPA00219"/>
<gene>
    <name evidence="14" type="primary">murC</name>
    <name evidence="18" type="ORF">IV38_GL000634</name>
    <name evidence="19" type="ORF">IV40_GL000033</name>
</gene>